<feature type="compositionally biased region" description="Basic and acidic residues" evidence="22">
    <location>
        <begin position="998"/>
        <end position="1009"/>
    </location>
</feature>
<keyword evidence="9" id="KW-0949">S-adenosyl-L-methionine</keyword>
<feature type="compositionally biased region" description="Low complexity" evidence="22">
    <location>
        <begin position="1956"/>
        <end position="1971"/>
    </location>
</feature>
<evidence type="ECO:0000256" key="22">
    <source>
        <dbReference type="SAM" id="MobiDB-lite"/>
    </source>
</evidence>
<organism evidence="27 28">
    <name type="scientific">Danionella cerebrum</name>
    <dbReference type="NCBI Taxonomy" id="2873325"/>
    <lineage>
        <taxon>Eukaryota</taxon>
        <taxon>Metazoa</taxon>
        <taxon>Chordata</taxon>
        <taxon>Craniata</taxon>
        <taxon>Vertebrata</taxon>
        <taxon>Euteleostomi</taxon>
        <taxon>Actinopterygii</taxon>
        <taxon>Neopterygii</taxon>
        <taxon>Teleostei</taxon>
        <taxon>Ostariophysi</taxon>
        <taxon>Cypriniformes</taxon>
        <taxon>Danionidae</taxon>
        <taxon>Danioninae</taxon>
        <taxon>Danionella</taxon>
    </lineage>
</organism>
<sequence length="2729" mass="298754">MVMGVMEDRPAKAIASRAMEVTKKTLIATRLLTIRVDTAPAMYNPSQEDMDHSPPLNPMALGATVTAASLNQHKVEAMANSLLILLLPLVAMEAALSPQAMVSSRVRVAMVLLVVSLEDMGAVEDLQVAMVVVEAKLSTLNKGEGPTTNPAVITPLHLKTMDNKINTDREVSFRCYNQDSPPLSGGGGGYGGHDDGYSQDSRGGRGRGSAFGNRGAGGFDRGGRGGPRGRGGMGMGDRGGFNKFGGPRDLGSGGPNMQDQDNSDNNTIFVQGLGDNYTVDSVADFFKQIGIIKLNKKTGLPMINLYTDRETGRLKGEATVSFDDPPSAKAAIDWFDGKDFNGNPIKVSFATRRAEFGRGSSGGGGGGGMRGGRGRGGPMGRGGFGGGRGGGGGFQGNNDGAGQQRAGDWKCSNPTCGNMNFSWRNECNQCKDPKPEGSGGMSPIGEVALIEVVSVDVVGIVEALEEVEEGKIEALDLGRWTQGVNTDMIAENAHIEPLNCYNLAWDHDSMDPDSGVDTQRTLSLQWKSYKLVQDPALRRVTQKIYRYDGIHFSVQDSGFPPVGDLRDPRPRRIWSRHTELSLTVPKFKLDEYYIGPIPLKEVTFARLNDNIKEPFLAEMCAKFGEVEEMEILFHPKTRKHLGLARVLFTSTRGAKDTVKHLHNTSVMGNIVHVQLDIKGQQRMKYYDLIVSGSYTPQTVPTGGKALTEKFQPPVPTQPDTSSDIRRRLSTEQTSAPAAAALNSGSTTPCSADTGFGDQRLDTPPSSLGGPYTPGSSASSQGGGTPYTPRSGTPFSQDSGYSVPRHGGYSGAQSYPQQDMLPSSSCSSSAVSSSSGFKPPRFPDDQHAQQDVFNRGRPGYPATAPFRHSEPPYPFASAGGSGMLVPPHPPMPPQFEHPALSDRERDRGHRDRERDSGGRFGGGISSRRSSYHQQETNSSSASKSYHSHHAERREERDGRGYRRDSSGSRSGDHGRHRNHHHSHNHHSSGGGSSRRRSSRDREWERDRDGEFSNSDPRYSGHSISSHHSSNSLSPPPATSTYGGYPSSKDTSQFDTPSSSRLEPSLAFRPQQGASERAFGMAGSLDNDYRSQSHHTPLVPPPPPPPLPPASVIAAAVAETLSSLDFGQNSPNREEQWTKPKRHPSTPPHPPRTPPGSSPPHASIPSSSTSPSSTSLPHHLPSSTASLSPPPLQRDSSPEPDSTNESLPFMHHSSSLDSRIEMLLKEQKAKFSFLASDDEEDGKEDRERGKSNEHLDGGGNKHREGNGERSSHKRRGEIEGGHRRRGEKDRRRNRGKRQVSGVVEGRKIPPEVGSSSPTTQSLVSLESLQGQMHPPQDEHITSDLHRAPRTPPTYNGDAQPSPRSSGEDMEISDEDDNTITTATSLPGASSSSSPAQSTIPSQTTDPSVSPAPDTSQHFSTTMPPPPIPSYPPHLPPPPLPGFSLQPPPPPGIPPPLPHMELHPEYPPPLPHHMYDYASSMELMSQYCGGAPMSFQMQTHMLSRLHQMRMASSNSSTAPPGEVPPTSEYPPSFHLHSIPPPPPPYMDQDGSVTNHYDQDHRYIPPHIPYAYPDPHAAQLPHHHGIPPPHTPWPPHLLPQQFPSHYPPPGFGTTPGVDGELYGVAGDQMAIVGHNPYEAVVQQVLAALIEEMKNIMQRDLNRKMVENVAFGTFDEWWDRKERKAKPFQTAMRGVAVVREEEKKEEKPSNRPREPLMSLVDWAKSGGMEGFSLRGALRLPSFKVKRKEPLELVEGGELKRARPSTPPDEDDEDSYQGKSADSAAGRTEERRVADRRAIRRRRRAKPRKPYDLDSEGEETSDGSSSEKEDDDSDKVDESEDSDDESISSSSSESSSSSSSGSSSSSDDDDEEEGDQAAESESLDTMDESTMDSLAEKDQRDKANTKQSSETTAEVKQEEEATTVPSSSPHPRPSSPILVLPPLKKRRKTVSFSVEESDVKPSVISPSASSTSATPVSQAPEVAPSLSPVNTPPAATPSASSKPIPMLLPFASRPTENSTLSASPSSPTAVLTVPPPVRSLRLDEPKKSPGTPPSQQTSPAKNSKRGKDLSRTPPTPICLTVQNLPLDHASLVKIAYEDPVPVSNKGRARGRPRTFSQSGSNLHVTLEEEEEDDDDDEELEQRLRLREQLGASSLLQLASASKPDLSVLADVALKMDPEVDIDSEETETSDEAEEQKLEEDEGDFFAPHPRQPILDPEGLFVLQEHNYSKAPALPNLTSPQRRTKQDPTVLLPADLNQHGVQEAPEEVIGDALAARAEAPELYGDLSGLGLLSDSKEVADSPTKRLASLYKRSGSMSKEMEMEDKGKGKNKKKSRKDKENEELQISKKQKEKQELEEDVDVEELESGELSSSSSDSGDSDFGLDRSRFEKEEVRKSERLFLQEAGLTPSTQRRPKHIPEHVTLPRPSYKNRSEFEQMTILYDIWNSGLDQEDMRLLKSTYEKLLQDDRGTDWLNDTHWVTHTNILSIASFLNLFPALTNIPNPRRKRKSADGQLRQHVTGCARSEGYYAISRKEKDVYLELDQPVTCREIGDFDTAGSNRQLSERRSEQRRLLSAIGTPAVMDSDLLKLNQLKFRKKKLRFGRSRIHEWGLFAMEPIAADEMVIEYVGQSIRQMVADNREKRYALEGIGSSYLFRVDHDTIIDATKCGNLARFINHCCTPNCYAKVITIESQKKIVIYSKQPIGVNEEITYDYKFPIEENKIPCLCGTENCRGTLN</sequence>
<dbReference type="SUPFAM" id="SSF54928">
    <property type="entry name" value="RNA-binding domain, RBD"/>
    <property type="match status" value="2"/>
</dbReference>
<keyword evidence="16" id="KW-0805">Transcription regulation</keyword>
<keyword evidence="7" id="KW-0489">Methyltransferase</keyword>
<feature type="domain" description="RRM" evidence="23">
    <location>
        <begin position="266"/>
        <end position="352"/>
    </location>
</feature>
<evidence type="ECO:0000256" key="10">
    <source>
        <dbReference type="ARBA" id="ARBA00022723"/>
    </source>
</evidence>
<evidence type="ECO:0000256" key="1">
    <source>
        <dbReference type="ARBA" id="ARBA00004123"/>
    </source>
</evidence>
<feature type="region of interest" description="Disordered" evidence="22">
    <location>
        <begin position="356"/>
        <end position="401"/>
    </location>
</feature>
<keyword evidence="13" id="KW-0862">Zinc</keyword>
<feature type="domain" description="RanBP2-type" evidence="24">
    <location>
        <begin position="405"/>
        <end position="436"/>
    </location>
</feature>
<dbReference type="InterPro" id="IPR012677">
    <property type="entry name" value="Nucleotide-bd_a/b_plait_sf"/>
</dbReference>
<accession>A0A553R7S3</accession>
<feature type="compositionally biased region" description="Basic and acidic residues" evidence="22">
    <location>
        <begin position="1888"/>
        <end position="1898"/>
    </location>
</feature>
<feature type="compositionally biased region" description="Polar residues" evidence="22">
    <location>
        <begin position="787"/>
        <end position="799"/>
    </location>
</feature>
<feature type="compositionally biased region" description="Acidic residues" evidence="22">
    <location>
        <begin position="2172"/>
        <end position="2197"/>
    </location>
</feature>
<keyword evidence="14" id="KW-0156">Chromatin regulator</keyword>
<reference evidence="27 28" key="1">
    <citation type="journal article" date="2019" name="Sci. Data">
        <title>Hybrid genome assembly and annotation of Danionella translucida.</title>
        <authorList>
            <person name="Kadobianskyi M."/>
            <person name="Schulze L."/>
            <person name="Schuelke M."/>
            <person name="Judkewitz B."/>
        </authorList>
    </citation>
    <scope>NUCLEOTIDE SEQUENCE [LARGE SCALE GENOMIC DNA]</scope>
    <source>
        <strain evidence="27 28">Bolton</strain>
    </source>
</reference>
<feature type="compositionally biased region" description="Low complexity" evidence="22">
    <location>
        <begin position="822"/>
        <end position="834"/>
    </location>
</feature>
<dbReference type="PROSITE" id="PS50199">
    <property type="entry name" value="ZF_RANBP2_2"/>
    <property type="match status" value="1"/>
</dbReference>
<dbReference type="SMART" id="SM01291">
    <property type="entry name" value="N-SET"/>
    <property type="match status" value="1"/>
</dbReference>
<keyword evidence="4" id="KW-0158">Chromosome</keyword>
<feature type="compositionally biased region" description="Pro residues" evidence="22">
    <location>
        <begin position="1143"/>
        <end position="1156"/>
    </location>
</feature>
<feature type="compositionally biased region" description="Basic and acidic residues" evidence="22">
    <location>
        <begin position="1241"/>
        <end position="1288"/>
    </location>
</feature>
<dbReference type="PANTHER" id="PTHR45814:SF3">
    <property type="entry name" value="HISTONE-LYSINE N-METHYLTRANSFERASE SETD1A"/>
    <property type="match status" value="1"/>
</dbReference>
<feature type="compositionally biased region" description="Pro residues" evidence="22">
    <location>
        <begin position="1096"/>
        <end position="1107"/>
    </location>
</feature>
<dbReference type="FunFam" id="2.170.270.10:FF:000010">
    <property type="entry name" value="Histone-lysine N-methyltransferase"/>
    <property type="match status" value="1"/>
</dbReference>
<feature type="compositionally biased region" description="Low complexity" evidence="22">
    <location>
        <begin position="2012"/>
        <end position="2025"/>
    </location>
</feature>
<evidence type="ECO:0000259" key="23">
    <source>
        <dbReference type="PROSITE" id="PS50102"/>
    </source>
</evidence>
<feature type="compositionally biased region" description="Acidic residues" evidence="22">
    <location>
        <begin position="2347"/>
        <end position="2359"/>
    </location>
</feature>
<evidence type="ECO:0000313" key="27">
    <source>
        <dbReference type="EMBL" id="TRY98229.1"/>
    </source>
</evidence>
<keyword evidence="8" id="KW-0808">Transferase</keyword>
<feature type="region of interest" description="Disordered" evidence="22">
    <location>
        <begin position="1749"/>
        <end position="2072"/>
    </location>
</feature>
<feature type="compositionally biased region" description="Gly residues" evidence="22">
    <location>
        <begin position="206"/>
        <end position="243"/>
    </location>
</feature>
<evidence type="ECO:0000256" key="17">
    <source>
        <dbReference type="ARBA" id="ARBA00023159"/>
    </source>
</evidence>
<dbReference type="SMART" id="SM00508">
    <property type="entry name" value="PostSET"/>
    <property type="match status" value="1"/>
</dbReference>
<evidence type="ECO:0000256" key="5">
    <source>
        <dbReference type="ARBA" id="ARBA00022481"/>
    </source>
</evidence>
<dbReference type="SMART" id="SM00547">
    <property type="entry name" value="ZnF_RBZ"/>
    <property type="match status" value="1"/>
</dbReference>
<feature type="compositionally biased region" description="Pro residues" evidence="22">
    <location>
        <begin position="1420"/>
        <end position="1455"/>
    </location>
</feature>
<proteinExistence type="inferred from homology"/>
<keyword evidence="6" id="KW-0597">Phosphoprotein</keyword>
<feature type="compositionally biased region" description="Basic residues" evidence="22">
    <location>
        <begin position="973"/>
        <end position="985"/>
    </location>
</feature>
<dbReference type="GO" id="GO:0008270">
    <property type="term" value="F:zinc ion binding"/>
    <property type="evidence" value="ECO:0007669"/>
    <property type="project" value="UniProtKB-KW"/>
</dbReference>
<keyword evidence="11" id="KW-0677">Repeat</keyword>
<dbReference type="InterPro" id="IPR034467">
    <property type="entry name" value="Set1A_RRM"/>
</dbReference>
<dbReference type="SMART" id="SM00317">
    <property type="entry name" value="SET"/>
    <property type="match status" value="1"/>
</dbReference>
<feature type="compositionally biased region" description="Acidic residues" evidence="22">
    <location>
        <begin position="1860"/>
        <end position="1884"/>
    </location>
</feature>
<dbReference type="Pfam" id="PF00856">
    <property type="entry name" value="SET"/>
    <property type="match status" value="1"/>
</dbReference>
<evidence type="ECO:0000259" key="26">
    <source>
        <dbReference type="PROSITE" id="PS50868"/>
    </source>
</evidence>
<feature type="compositionally biased region" description="Polar residues" evidence="22">
    <location>
        <begin position="1410"/>
        <end position="1419"/>
    </location>
</feature>
<dbReference type="CDD" id="cd12548">
    <property type="entry name" value="RRM_Set1A"/>
    <property type="match status" value="1"/>
</dbReference>
<feature type="compositionally biased region" description="Basic and acidic residues" evidence="22">
    <location>
        <begin position="2311"/>
        <end position="2320"/>
    </location>
</feature>
<feature type="compositionally biased region" description="Low complexity" evidence="22">
    <location>
        <begin position="2360"/>
        <end position="2369"/>
    </location>
</feature>
<keyword evidence="19" id="KW-0539">Nucleus</keyword>
<gene>
    <name evidence="27" type="ORF">DNTS_035196</name>
</gene>
<dbReference type="GO" id="GO:0048188">
    <property type="term" value="C:Set1C/COMPASS complex"/>
    <property type="evidence" value="ECO:0007669"/>
    <property type="project" value="InterPro"/>
</dbReference>
<dbReference type="InterPro" id="IPR003616">
    <property type="entry name" value="Post-SET_dom"/>
</dbReference>
<dbReference type="InterPro" id="IPR037841">
    <property type="entry name" value="SET_SETD1A/B"/>
</dbReference>
<evidence type="ECO:0000256" key="6">
    <source>
        <dbReference type="ARBA" id="ARBA00022553"/>
    </source>
</evidence>
<comment type="subcellular location">
    <subcellularLocation>
        <location evidence="2">Chromosome</location>
    </subcellularLocation>
    <subcellularLocation>
        <location evidence="1">Nucleus</location>
    </subcellularLocation>
</comment>
<dbReference type="Gene3D" id="4.10.1060.10">
    <property type="entry name" value="Zinc finger, RanBP2-type"/>
    <property type="match status" value="1"/>
</dbReference>
<feature type="domain" description="RRM" evidence="23">
    <location>
        <begin position="590"/>
        <end position="678"/>
    </location>
</feature>
<feature type="compositionally biased region" description="Polar residues" evidence="22">
    <location>
        <begin position="810"/>
        <end position="821"/>
    </location>
</feature>
<evidence type="ECO:0000256" key="16">
    <source>
        <dbReference type="ARBA" id="ARBA00023015"/>
    </source>
</evidence>
<dbReference type="Pfam" id="PF11764">
    <property type="entry name" value="N-SET"/>
    <property type="match status" value="1"/>
</dbReference>
<feature type="compositionally biased region" description="Polar residues" evidence="22">
    <location>
        <begin position="1350"/>
        <end position="1362"/>
    </location>
</feature>
<name>A0A553R7S3_9TELE</name>
<keyword evidence="10" id="KW-0479">Metal-binding</keyword>
<evidence type="ECO:0000313" key="28">
    <source>
        <dbReference type="Proteomes" id="UP000316079"/>
    </source>
</evidence>
<evidence type="ECO:0000256" key="15">
    <source>
        <dbReference type="ARBA" id="ARBA00022884"/>
    </source>
</evidence>
<feature type="compositionally biased region" description="Acidic residues" evidence="22">
    <location>
        <begin position="1365"/>
        <end position="1375"/>
    </location>
</feature>
<dbReference type="SUPFAM" id="SSF82199">
    <property type="entry name" value="SET domain"/>
    <property type="match status" value="1"/>
</dbReference>
<feature type="compositionally biased region" description="Polar residues" evidence="22">
    <location>
        <begin position="1046"/>
        <end position="1060"/>
    </location>
</feature>
<feature type="compositionally biased region" description="Gly residues" evidence="22">
    <location>
        <begin position="359"/>
        <end position="395"/>
    </location>
</feature>
<dbReference type="FunFam" id="3.30.70.330:FF:000178">
    <property type="entry name" value="Histone-lysine N-methyltransferase"/>
    <property type="match status" value="1"/>
</dbReference>
<evidence type="ECO:0000256" key="3">
    <source>
        <dbReference type="ARBA" id="ARBA00008448"/>
    </source>
</evidence>
<keyword evidence="17" id="KW-0010">Activator</keyword>
<dbReference type="FunFam" id="4.10.1060.10:FF:000002">
    <property type="entry name" value="RNA-binding protein EWS isoform 1"/>
    <property type="match status" value="1"/>
</dbReference>
<feature type="compositionally biased region" description="Low complexity" evidence="22">
    <location>
        <begin position="1157"/>
        <end position="1185"/>
    </location>
</feature>
<feature type="compositionally biased region" description="Basic and acidic residues" evidence="22">
    <location>
        <begin position="2287"/>
        <end position="2296"/>
    </location>
</feature>
<evidence type="ECO:0000256" key="9">
    <source>
        <dbReference type="ARBA" id="ARBA00022691"/>
    </source>
</evidence>
<feature type="compositionally biased region" description="Basic and acidic residues" evidence="22">
    <location>
        <begin position="1781"/>
        <end position="1791"/>
    </location>
</feature>
<dbReference type="InterPro" id="IPR000504">
    <property type="entry name" value="RRM_dom"/>
</dbReference>
<dbReference type="PANTHER" id="PTHR45814">
    <property type="entry name" value="HISTONE-LYSINE N-METHYLTRANSFERASE SETD1"/>
    <property type="match status" value="1"/>
</dbReference>
<feature type="domain" description="SET" evidence="25">
    <location>
        <begin position="2590"/>
        <end position="2707"/>
    </location>
</feature>
<dbReference type="STRING" id="623744.A0A553R7S3"/>
<dbReference type="FunFam" id="3.30.70.330:FF:000127">
    <property type="entry name" value="RNA-binding protein EWS isoform 1"/>
    <property type="match status" value="1"/>
</dbReference>
<feature type="compositionally biased region" description="Pro residues" evidence="22">
    <location>
        <begin position="885"/>
        <end position="894"/>
    </location>
</feature>
<feature type="compositionally biased region" description="Acidic residues" evidence="22">
    <location>
        <begin position="1822"/>
        <end position="1840"/>
    </location>
</feature>
<feature type="compositionally biased region" description="Basic and acidic residues" evidence="22">
    <location>
        <begin position="2329"/>
        <end position="2338"/>
    </location>
</feature>
<evidence type="ECO:0000256" key="4">
    <source>
        <dbReference type="ARBA" id="ARBA00022454"/>
    </source>
</evidence>
<dbReference type="Pfam" id="PF00076">
    <property type="entry name" value="RRM_1"/>
    <property type="match status" value="2"/>
</dbReference>
<dbReference type="InterPro" id="IPR001876">
    <property type="entry name" value="Znf_RanBP2"/>
</dbReference>
<keyword evidence="15 20" id="KW-0694">RNA-binding</keyword>
<dbReference type="InterPro" id="IPR024657">
    <property type="entry name" value="COMPASS_Set1_N-SET"/>
</dbReference>
<protein>
    <recommendedName>
        <fullName evidence="29">[Histone H3]-lysine(4) N-trimethyltransferase</fullName>
    </recommendedName>
</protein>
<feature type="compositionally biased region" description="Polar residues" evidence="22">
    <location>
        <begin position="1118"/>
        <end position="1129"/>
    </location>
</feature>
<feature type="compositionally biased region" description="Polar residues" evidence="22">
    <location>
        <begin position="1311"/>
        <end position="1328"/>
    </location>
</feature>
<keyword evidence="28" id="KW-1185">Reference proteome</keyword>
<dbReference type="InterPro" id="IPR044570">
    <property type="entry name" value="Set1-like"/>
</dbReference>
<feature type="region of interest" description="Disordered" evidence="22">
    <location>
        <begin position="2091"/>
        <end position="2134"/>
    </location>
</feature>
<evidence type="ECO:0008006" key="29">
    <source>
        <dbReference type="Google" id="ProtNLM"/>
    </source>
</evidence>
<evidence type="ECO:0000256" key="20">
    <source>
        <dbReference type="PROSITE-ProRule" id="PRU00176"/>
    </source>
</evidence>
<dbReference type="Gene3D" id="2.170.270.10">
    <property type="entry name" value="SET domain"/>
    <property type="match status" value="1"/>
</dbReference>
<evidence type="ECO:0000256" key="8">
    <source>
        <dbReference type="ARBA" id="ARBA00022679"/>
    </source>
</evidence>
<feature type="region of interest" description="Disordered" evidence="22">
    <location>
        <begin position="1506"/>
        <end position="1540"/>
    </location>
</feature>
<dbReference type="CDD" id="cd19169">
    <property type="entry name" value="SET_SETD1"/>
    <property type="match status" value="1"/>
</dbReference>
<feature type="compositionally biased region" description="Acidic residues" evidence="22">
    <location>
        <begin position="2121"/>
        <end position="2133"/>
    </location>
</feature>
<dbReference type="InterPro" id="IPR036443">
    <property type="entry name" value="Znf_RanBP2_sf"/>
</dbReference>
<keyword evidence="18" id="KW-0804">Transcription</keyword>
<dbReference type="Gene3D" id="3.30.70.330">
    <property type="match status" value="2"/>
</dbReference>
<feature type="compositionally biased region" description="Polar residues" evidence="22">
    <location>
        <begin position="1197"/>
        <end position="1211"/>
    </location>
</feature>
<feature type="region of interest" description="Disordered" evidence="22">
    <location>
        <begin position="175"/>
        <end position="267"/>
    </location>
</feature>
<feature type="compositionally biased region" description="Polar residues" evidence="22">
    <location>
        <begin position="2108"/>
        <end position="2117"/>
    </location>
</feature>
<dbReference type="OrthoDB" id="308383at2759"/>
<evidence type="ECO:0000256" key="13">
    <source>
        <dbReference type="ARBA" id="ARBA00022833"/>
    </source>
</evidence>
<feature type="compositionally biased region" description="Low complexity" evidence="22">
    <location>
        <begin position="1018"/>
        <end position="1031"/>
    </location>
</feature>
<evidence type="ECO:0000256" key="12">
    <source>
        <dbReference type="ARBA" id="ARBA00022771"/>
    </source>
</evidence>
<keyword evidence="5" id="KW-0488">Methylation</keyword>
<dbReference type="EMBL" id="SRMA01025182">
    <property type="protein sequence ID" value="TRY98229.1"/>
    <property type="molecule type" value="Genomic_DNA"/>
</dbReference>
<feature type="compositionally biased region" description="Polar residues" evidence="22">
    <location>
        <begin position="255"/>
        <end position="267"/>
    </location>
</feature>
<dbReference type="InterPro" id="IPR001214">
    <property type="entry name" value="SET_dom"/>
</dbReference>
<feature type="compositionally biased region" description="Basic and acidic residues" evidence="22">
    <location>
        <begin position="1333"/>
        <end position="1344"/>
    </location>
</feature>
<feature type="region of interest" description="Disordered" evidence="22">
    <location>
        <begin position="2279"/>
        <end position="2377"/>
    </location>
</feature>
<evidence type="ECO:0000256" key="2">
    <source>
        <dbReference type="ARBA" id="ARBA00004286"/>
    </source>
</evidence>
<feature type="compositionally biased region" description="Basic and acidic residues" evidence="22">
    <location>
        <begin position="898"/>
        <end position="916"/>
    </location>
</feature>
<dbReference type="Proteomes" id="UP000316079">
    <property type="component" value="Unassembled WGS sequence"/>
</dbReference>
<feature type="compositionally biased region" description="Basic residues" evidence="22">
    <location>
        <begin position="1792"/>
        <end position="1802"/>
    </location>
</feature>
<evidence type="ECO:0000256" key="11">
    <source>
        <dbReference type="ARBA" id="ARBA00022737"/>
    </source>
</evidence>
<dbReference type="Pfam" id="PF00641">
    <property type="entry name" value="Zn_ribbon_RanBP"/>
    <property type="match status" value="1"/>
</dbReference>
<comment type="caution">
    <text evidence="27">The sequence shown here is derived from an EMBL/GenBank/DDBJ whole genome shotgun (WGS) entry which is preliminary data.</text>
</comment>
<dbReference type="InterPro" id="IPR046341">
    <property type="entry name" value="SET_dom_sf"/>
</dbReference>
<dbReference type="PROSITE" id="PS50280">
    <property type="entry name" value="SET"/>
    <property type="match status" value="1"/>
</dbReference>
<comment type="similarity">
    <text evidence="3">Belongs to the RRM TET family.</text>
</comment>
<evidence type="ECO:0000256" key="7">
    <source>
        <dbReference type="ARBA" id="ARBA00022603"/>
    </source>
</evidence>
<feature type="region of interest" description="Disordered" evidence="22">
    <location>
        <begin position="1230"/>
        <end position="1461"/>
    </location>
</feature>
<feature type="compositionally biased region" description="Basic and acidic residues" evidence="22">
    <location>
        <begin position="950"/>
        <end position="972"/>
    </location>
</feature>
<dbReference type="GO" id="GO:0032259">
    <property type="term" value="P:methylation"/>
    <property type="evidence" value="ECO:0007669"/>
    <property type="project" value="UniProtKB-KW"/>
</dbReference>
<evidence type="ECO:0000259" key="24">
    <source>
        <dbReference type="PROSITE" id="PS50199"/>
    </source>
</evidence>
<evidence type="ECO:0000256" key="21">
    <source>
        <dbReference type="PROSITE-ProRule" id="PRU00322"/>
    </source>
</evidence>
<feature type="compositionally biased region" description="Low complexity" evidence="22">
    <location>
        <begin position="1841"/>
        <end position="1859"/>
    </location>
</feature>
<dbReference type="GO" id="GO:0003723">
    <property type="term" value="F:RNA binding"/>
    <property type="evidence" value="ECO:0007669"/>
    <property type="project" value="UniProtKB-UniRule"/>
</dbReference>
<dbReference type="CDD" id="cd12535">
    <property type="entry name" value="RRM_FUS_TAF15"/>
    <property type="match status" value="1"/>
</dbReference>
<dbReference type="GO" id="GO:0042800">
    <property type="term" value="F:histone H3K4 methyltransferase activity"/>
    <property type="evidence" value="ECO:0007669"/>
    <property type="project" value="InterPro"/>
</dbReference>
<feature type="region of interest" description="Disordered" evidence="22">
    <location>
        <begin position="2171"/>
        <end position="2208"/>
    </location>
</feature>
<evidence type="ECO:0000256" key="18">
    <source>
        <dbReference type="ARBA" id="ARBA00023163"/>
    </source>
</evidence>
<evidence type="ECO:0000259" key="25">
    <source>
        <dbReference type="PROSITE" id="PS50280"/>
    </source>
</evidence>
<dbReference type="InterPro" id="IPR035979">
    <property type="entry name" value="RBD_domain_sf"/>
</dbReference>
<dbReference type="PROSITE" id="PS50102">
    <property type="entry name" value="RRM"/>
    <property type="match status" value="2"/>
</dbReference>
<dbReference type="PROSITE" id="PS01358">
    <property type="entry name" value="ZF_RANBP2_1"/>
    <property type="match status" value="1"/>
</dbReference>
<dbReference type="SMART" id="SM00360">
    <property type="entry name" value="RRM"/>
    <property type="match status" value="2"/>
</dbReference>
<feature type="region of interest" description="Disordered" evidence="22">
    <location>
        <begin position="700"/>
        <end position="1211"/>
    </location>
</feature>
<dbReference type="PROSITE" id="PS50868">
    <property type="entry name" value="POST_SET"/>
    <property type="match status" value="1"/>
</dbReference>
<evidence type="ECO:0000256" key="19">
    <source>
        <dbReference type="ARBA" id="ARBA00023242"/>
    </source>
</evidence>
<feature type="domain" description="Post-SET" evidence="26">
    <location>
        <begin position="2713"/>
        <end position="2729"/>
    </location>
</feature>
<evidence type="ECO:0000256" key="14">
    <source>
        <dbReference type="ARBA" id="ARBA00022853"/>
    </source>
</evidence>
<dbReference type="SUPFAM" id="SSF90209">
    <property type="entry name" value="Ran binding protein zinc finger-like"/>
    <property type="match status" value="1"/>
</dbReference>
<keyword evidence="12 21" id="KW-0863">Zinc-finger</keyword>
<feature type="compositionally biased region" description="Low complexity" evidence="22">
    <location>
        <begin position="1378"/>
        <end position="1402"/>
    </location>
</feature>
<dbReference type="GO" id="GO:0005694">
    <property type="term" value="C:chromosome"/>
    <property type="evidence" value="ECO:0007669"/>
    <property type="project" value="UniProtKB-SubCell"/>
</dbReference>